<evidence type="ECO:0000313" key="3">
    <source>
        <dbReference type="EMBL" id="VFJ90189.1"/>
    </source>
</evidence>
<dbReference type="InterPro" id="IPR051043">
    <property type="entry name" value="Sulfatase_Mod_Factor_Kinase"/>
</dbReference>
<dbReference type="PANTHER" id="PTHR23150">
    <property type="entry name" value="SULFATASE MODIFYING FACTOR 1, 2"/>
    <property type="match status" value="1"/>
</dbReference>
<feature type="compositionally biased region" description="Basic and acidic residues" evidence="1">
    <location>
        <begin position="309"/>
        <end position="332"/>
    </location>
</feature>
<name>A0A450UCX8_9GAMM</name>
<proteinExistence type="predicted"/>
<dbReference type="InterPro" id="IPR016187">
    <property type="entry name" value="CTDL_fold"/>
</dbReference>
<sequence>MGLVLYFFSPGPGPVIEPAPPTPVQPVPIQPDPPEPAQRLYPDMPAVERVEYYPLPEPSRRWMLYAALALLSLLATMGYGVHLHRARKVPEDRPAQFNKGAPRHFSLAGVGGPRAPLLDDETLDQLADSMGYFRSERPGRRVDAGASVAATVRNLGIPRIVFQRQKQVRALLVLEDRFAEHLAWNTMAAELARGMAPRGVPVIHGHYEGAPDPFRLEDGTVVHLEDLEDRRRGILVLVFSDRWPGHGEGRAHFALERLARWPMVAWLRFEGGSGRCEVGSVKFEIPIPTFPATPEGIRAAIGGFLTERAHDSAHDSRPPPGDAHDGRYDRRNTAPGAARLDARLEQLLGDALPWARDCALLQPIPPGLADALRREFYPHLPPERLGRLFALPDTRHTPSGLRFSAPVLDVLRGGFEARHPPRKRVYPPSLSGSLSKESSKAIERDSDNDSDAGTGPPRRPFMPTPPSQEAIRAFIGKALDKARPTLAEGEAPGLAYLKWEMAKERLRLDAGEAGNDLARLAELEKSPLGPALVADLEERPPRHLPANPKARQRLASLPGNPLRLRKLKAFPLTRPQKALAAALVLCCVGFAGKGVVDWRGARGEGPVDNFEIVSELVGELPLADIRLERRIGDDWEIVGDRDRGGWLPENTDHRLVLYGNGHRTIREFTTRAGQGTRLHMARRDEWADCREERREIGLTVVRCGADGHGVDWGKRPLPKAAGANPNTDPRHRPVGVRSSPQPTILERGAPGKDAIASTAGRAGLQAGKMSFRQGLAEPGARDGKTSSRRGSRKPASRDGNTRLTVALELSDRENVENPTLTALGEALWKTGRLDLLYRVRPTESGAWELERVFEEMETDLAPWIKSSRLLWWRAAGALPWSSRQGMPGPSAREGEKQGMPGPGARDGKQQEFPEFARTVALPVESEAAWRGALAEVFGSEMADKEAIAATVLVFQTFRDRLRDGGLGPGMMVLPAGKFMMGSPEGEEGRDSNEGPRHPVRIPEPFALGMTEVTVTAFRGFVEGTGYRTSAEQGDGCYGWTGSSWERDKKQHWRNPGFEQGGDHPVACVDWHDAVAYAEWLSGQTGEDYRLPTEAEWEYAARAGTDTPFSTGECIHTDQANYAGNHDYAGCGARTGVYRGKTVPAGSLPANPWGLHGMHGNVWEWTADCWHGDYENAPEDGRAWGGEDGGDCGWRVDRGGSWGSGPRVLRSANRYRFRTNGASGYVGFRLARAL</sequence>
<gene>
    <name evidence="3" type="ORF">BECKH772A_GA0070896_100202</name>
</gene>
<accession>A0A450UCX8</accession>
<protein>
    <submittedName>
        <fullName evidence="3">Formylglycine-generating enzyme, required for sulfatase activity, contains SUMF1/FGE domain</fullName>
    </submittedName>
</protein>
<feature type="region of interest" description="Disordered" evidence="1">
    <location>
        <begin position="713"/>
        <end position="752"/>
    </location>
</feature>
<feature type="compositionally biased region" description="Pro residues" evidence="1">
    <location>
        <begin position="457"/>
        <end position="466"/>
    </location>
</feature>
<dbReference type="GO" id="GO:0120147">
    <property type="term" value="F:formylglycine-generating oxidase activity"/>
    <property type="evidence" value="ECO:0007669"/>
    <property type="project" value="TreeGrafter"/>
</dbReference>
<dbReference type="InterPro" id="IPR005532">
    <property type="entry name" value="SUMF_dom"/>
</dbReference>
<dbReference type="EMBL" id="CAADFG010000020">
    <property type="protein sequence ID" value="VFJ90189.1"/>
    <property type="molecule type" value="Genomic_DNA"/>
</dbReference>
<dbReference type="SUPFAM" id="SSF56436">
    <property type="entry name" value="C-type lectin-like"/>
    <property type="match status" value="1"/>
</dbReference>
<dbReference type="PANTHER" id="PTHR23150:SF35">
    <property type="entry name" value="BLL6746 PROTEIN"/>
    <property type="match status" value="1"/>
</dbReference>
<reference evidence="3" key="1">
    <citation type="submission" date="2019-02" db="EMBL/GenBank/DDBJ databases">
        <authorList>
            <person name="Gruber-Vodicka R. H."/>
            <person name="Seah K. B. B."/>
        </authorList>
    </citation>
    <scope>NUCLEOTIDE SEQUENCE</scope>
    <source>
        <strain evidence="3">BECK_SA2B15</strain>
    </source>
</reference>
<feature type="compositionally biased region" description="Basic and acidic residues" evidence="1">
    <location>
        <begin position="437"/>
        <end position="447"/>
    </location>
</feature>
<organism evidence="3">
    <name type="scientific">Candidatus Kentrum eta</name>
    <dbReference type="NCBI Taxonomy" id="2126337"/>
    <lineage>
        <taxon>Bacteria</taxon>
        <taxon>Pseudomonadati</taxon>
        <taxon>Pseudomonadota</taxon>
        <taxon>Gammaproteobacteria</taxon>
        <taxon>Candidatus Kentrum</taxon>
    </lineage>
</organism>
<dbReference type="Pfam" id="PF03781">
    <property type="entry name" value="FGE-sulfatase"/>
    <property type="match status" value="1"/>
</dbReference>
<feature type="region of interest" description="Disordered" evidence="1">
    <location>
        <begin position="309"/>
        <end position="333"/>
    </location>
</feature>
<feature type="domain" description="Sulfatase-modifying factor enzyme-like" evidence="2">
    <location>
        <begin position="968"/>
        <end position="1231"/>
    </location>
</feature>
<feature type="region of interest" description="Disordered" evidence="1">
    <location>
        <begin position="418"/>
        <end position="466"/>
    </location>
</feature>
<dbReference type="Gene3D" id="3.90.1580.10">
    <property type="entry name" value="paralog of FGE (formylglycine-generating enzyme)"/>
    <property type="match status" value="1"/>
</dbReference>
<dbReference type="AlphaFoldDB" id="A0A450UCX8"/>
<evidence type="ECO:0000259" key="2">
    <source>
        <dbReference type="Pfam" id="PF03781"/>
    </source>
</evidence>
<dbReference type="InterPro" id="IPR042095">
    <property type="entry name" value="SUMF_sf"/>
</dbReference>
<feature type="region of interest" description="Disordered" evidence="1">
    <location>
        <begin position="882"/>
        <end position="909"/>
    </location>
</feature>
<evidence type="ECO:0000256" key="1">
    <source>
        <dbReference type="SAM" id="MobiDB-lite"/>
    </source>
</evidence>
<feature type="region of interest" description="Disordered" evidence="1">
    <location>
        <begin position="771"/>
        <end position="801"/>
    </location>
</feature>